<protein>
    <submittedName>
        <fullName evidence="1">Glycoside hydrolase family 16 protein</fullName>
    </submittedName>
</protein>
<dbReference type="PANTHER" id="PTHR38121">
    <property type="entry name" value="GH16 DOMAIN-CONTAINING PROTEIN"/>
    <property type="match status" value="1"/>
</dbReference>
<keyword evidence="1" id="KW-0378">Hydrolase</keyword>
<dbReference type="GO" id="GO:0005975">
    <property type="term" value="P:carbohydrate metabolic process"/>
    <property type="evidence" value="ECO:0007669"/>
    <property type="project" value="InterPro"/>
</dbReference>
<dbReference type="PROSITE" id="PS51762">
    <property type="entry name" value="GH16_2"/>
    <property type="match status" value="1"/>
</dbReference>
<dbReference type="PANTHER" id="PTHR38121:SF2">
    <property type="entry name" value="ACYLTRANSFERASE 3 DOMAIN-CONTAINING PROTEIN"/>
    <property type="match status" value="1"/>
</dbReference>
<dbReference type="Gene3D" id="2.60.120.200">
    <property type="match status" value="1"/>
</dbReference>
<dbReference type="SUPFAM" id="SSF49899">
    <property type="entry name" value="Concanavalin A-like lectins/glucanases"/>
    <property type="match status" value="1"/>
</dbReference>
<comment type="caution">
    <text evidence="1">The sequence shown here is derived from an EMBL/GenBank/DDBJ whole genome shotgun (WGS) entry which is preliminary data.</text>
</comment>
<dbReference type="InterPro" id="IPR000757">
    <property type="entry name" value="Beta-glucanase-like"/>
</dbReference>
<evidence type="ECO:0000313" key="1">
    <source>
        <dbReference type="EMBL" id="KZL87452.1"/>
    </source>
</evidence>
<dbReference type="InterPro" id="IPR013320">
    <property type="entry name" value="ConA-like_dom_sf"/>
</dbReference>
<dbReference type="GO" id="GO:0004553">
    <property type="term" value="F:hydrolase activity, hydrolyzing O-glycosyl compounds"/>
    <property type="evidence" value="ECO:0007669"/>
    <property type="project" value="InterPro"/>
</dbReference>
<dbReference type="Pfam" id="PF00722">
    <property type="entry name" value="Glyco_hydro_16"/>
    <property type="match status" value="1"/>
</dbReference>
<name>A0A161YCC8_COLIC</name>
<reference evidence="1 2" key="1">
    <citation type="submission" date="2015-06" db="EMBL/GenBank/DDBJ databases">
        <title>Survival trade-offs in plant roots during colonization by closely related pathogenic and mutualistic fungi.</title>
        <authorList>
            <person name="Hacquard S."/>
            <person name="Kracher B."/>
            <person name="Hiruma K."/>
            <person name="Weinman A."/>
            <person name="Muench P."/>
            <person name="Garrido Oter R."/>
            <person name="Ver Loren van Themaat E."/>
            <person name="Dallerey J.-F."/>
            <person name="Damm U."/>
            <person name="Henrissat B."/>
            <person name="Lespinet O."/>
            <person name="Thon M."/>
            <person name="Kemen E."/>
            <person name="McHardy A.C."/>
            <person name="Schulze-Lefert P."/>
            <person name="O'Connell R.J."/>
        </authorList>
    </citation>
    <scope>NUCLEOTIDE SEQUENCE [LARGE SCALE GENOMIC DNA]</scope>
    <source>
        <strain evidence="1 2">MAFF 238704</strain>
    </source>
</reference>
<dbReference type="EMBL" id="LFIW01000229">
    <property type="protein sequence ID" value="KZL87452.1"/>
    <property type="molecule type" value="Genomic_DNA"/>
</dbReference>
<gene>
    <name evidence="1" type="ORF">CI238_03967</name>
</gene>
<dbReference type="STRING" id="1573173.A0A161YCC8"/>
<sequence>MRSSFFASAIFAVTPALALTRSPQPALSNGQYVVGGYGYKNRAVFDFAGRTTLPEGLYASTWPIGDTHKFDASNVVVGGGYLNLKVPGGQTAKPYSSAEVSTTVSNIKYASVRTVAILSEPAGVCNGAFFYKNDTQETDIEWLSDAASLSNQGTRKLWFTNQDADLNGVKTYNAVTPPANPTTTEHEYRLDWTPSRVRWFVDGVEIWTTTSDVPNTTGPWVFNNWSNGDKGWSAGPPATQADFKIKDIYIYYNTANA</sequence>
<accession>A0A161YCC8</accession>
<dbReference type="CDD" id="cd00413">
    <property type="entry name" value="Glyco_hydrolase_16"/>
    <property type="match status" value="1"/>
</dbReference>
<evidence type="ECO:0000313" key="2">
    <source>
        <dbReference type="Proteomes" id="UP000076584"/>
    </source>
</evidence>
<proteinExistence type="predicted"/>
<dbReference type="Proteomes" id="UP000076584">
    <property type="component" value="Unassembled WGS sequence"/>
</dbReference>
<organism evidence="1 2">
    <name type="scientific">Colletotrichum incanum</name>
    <name type="common">Soybean anthracnose fungus</name>
    <dbReference type="NCBI Taxonomy" id="1573173"/>
    <lineage>
        <taxon>Eukaryota</taxon>
        <taxon>Fungi</taxon>
        <taxon>Dikarya</taxon>
        <taxon>Ascomycota</taxon>
        <taxon>Pezizomycotina</taxon>
        <taxon>Sordariomycetes</taxon>
        <taxon>Hypocreomycetidae</taxon>
        <taxon>Glomerellales</taxon>
        <taxon>Glomerellaceae</taxon>
        <taxon>Colletotrichum</taxon>
        <taxon>Colletotrichum spaethianum species complex</taxon>
    </lineage>
</organism>
<keyword evidence="2" id="KW-1185">Reference proteome</keyword>
<dbReference type="AlphaFoldDB" id="A0A161YCC8"/>
<dbReference type="OrthoDB" id="25131at2759"/>